<accession>A0A8J2WM98</accession>
<evidence type="ECO:0000256" key="2">
    <source>
        <dbReference type="ARBA" id="ARBA00023306"/>
    </source>
</evidence>
<gene>
    <name evidence="4" type="ORF">DGAL_LOCUS15115</name>
</gene>
<proteinExistence type="inferred from homology"/>
<sequence length="801" mass="89758">MFWRFNNMCTTNIDNLLNDERLMEEDDIIQECKSSNRKLINFLVKSEVLHELISLVTKEPSTQAADVVRFKYNNIAAELLSCDISVINDAIVSDEVLLTELCQFICNEPPLNPLMASFFSKTMAVLVGRKADKMLEYLKTKEGFLSQLLKHLRTSAIMDLVLKLVTCVENKNSRLEIAHWLYSEHFVENLLGLLSGKTEADLHGNAAQLLCDLLRLLRDMHAQNVANEISMEHTHQGESVEFDPILCALESKAMVDLLLSNMLGSELCESSIVHGITVLLTLLEVRRPPQLLSSEPEVYDRFPPDPVVTPCIRNTVEAIIPRLKDFHQILSQPPHKHDVDVITGACNKPFGFVRLQVTRLIAVLIATGSSEVQNELASLDTFPLLLDMMVEFCHNNFLHAQVERSIQYVFGLEPIDLLQPSNPSTVTDGSSENETRNESEQPTSPNHRLLSYLMNDIVIVRRIMDAWEANDEHQNQQGGLRRAYMGHLIRMANYIVDFGKQGKNATKIQQLVENLPDELRNRWVDFVENKVVPANRNNEIIPVTSHMVAPRVSSDEEESDLIRLPKDTAAQEVFAEYQMEVMSKQIVSQFGFADTQFNDNDDQPRPPPETLINIALPEDGDELTQQSELFEQVCNERMQTRQEAVEGDDAEDNETWLQSTRRSSENASTVLQDSISDEEETIADVANDSMDIDNLDREIKIVSFSAWASAGDLAIPVAADAGNPWESAPTCAAGDDDDSWANFSKADFECSATPMEISDPPSTATDVATDVTLIAPNDPKSFPLEDRSDTTLTAEQTNGPV</sequence>
<evidence type="ECO:0000256" key="3">
    <source>
        <dbReference type="SAM" id="MobiDB-lite"/>
    </source>
</evidence>
<feature type="region of interest" description="Disordered" evidence="3">
    <location>
        <begin position="420"/>
        <end position="446"/>
    </location>
</feature>
<evidence type="ECO:0000256" key="1">
    <source>
        <dbReference type="ARBA" id="ARBA00006180"/>
    </source>
</evidence>
<keyword evidence="5" id="KW-1185">Reference proteome</keyword>
<feature type="region of interest" description="Disordered" evidence="3">
    <location>
        <begin position="774"/>
        <end position="801"/>
    </location>
</feature>
<dbReference type="GO" id="GO:0005634">
    <property type="term" value="C:nucleus"/>
    <property type="evidence" value="ECO:0007669"/>
    <property type="project" value="TreeGrafter"/>
</dbReference>
<keyword evidence="2" id="KW-0131">Cell cycle</keyword>
<dbReference type="GO" id="GO:0019888">
    <property type="term" value="F:protein phosphatase regulator activity"/>
    <property type="evidence" value="ECO:0007669"/>
    <property type="project" value="TreeGrafter"/>
</dbReference>
<comment type="caution">
    <text evidence="4">The sequence shown here is derived from an EMBL/GenBank/DDBJ whole genome shotgun (WGS) entry which is preliminary data.</text>
</comment>
<dbReference type="Pfam" id="PF04499">
    <property type="entry name" value="SAPS"/>
    <property type="match status" value="1"/>
</dbReference>
<dbReference type="PANTHER" id="PTHR12634:SF8">
    <property type="entry name" value="FIERY MOUNTAIN, ISOFORM D"/>
    <property type="match status" value="1"/>
</dbReference>
<dbReference type="InterPro" id="IPR007587">
    <property type="entry name" value="SAPS"/>
</dbReference>
<name>A0A8J2WM98_9CRUS</name>
<evidence type="ECO:0000313" key="4">
    <source>
        <dbReference type="EMBL" id="CAH0111469.1"/>
    </source>
</evidence>
<evidence type="ECO:0000313" key="5">
    <source>
        <dbReference type="Proteomes" id="UP000789390"/>
    </source>
</evidence>
<feature type="compositionally biased region" description="Polar residues" evidence="3">
    <location>
        <begin position="790"/>
        <end position="801"/>
    </location>
</feature>
<evidence type="ECO:0008006" key="6">
    <source>
        <dbReference type="Google" id="ProtNLM"/>
    </source>
</evidence>
<comment type="similarity">
    <text evidence="1">Belongs to the SAPS family.</text>
</comment>
<organism evidence="4 5">
    <name type="scientific">Daphnia galeata</name>
    <dbReference type="NCBI Taxonomy" id="27404"/>
    <lineage>
        <taxon>Eukaryota</taxon>
        <taxon>Metazoa</taxon>
        <taxon>Ecdysozoa</taxon>
        <taxon>Arthropoda</taxon>
        <taxon>Crustacea</taxon>
        <taxon>Branchiopoda</taxon>
        <taxon>Diplostraca</taxon>
        <taxon>Cladocera</taxon>
        <taxon>Anomopoda</taxon>
        <taxon>Daphniidae</taxon>
        <taxon>Daphnia</taxon>
    </lineage>
</organism>
<protein>
    <recommendedName>
        <fullName evidence="6">Serine/threonine-protein phosphatase 6 regulatory subunit 3</fullName>
    </recommendedName>
</protein>
<feature type="compositionally biased region" description="Polar residues" evidence="3">
    <location>
        <begin position="420"/>
        <end position="432"/>
    </location>
</feature>
<dbReference type="EMBL" id="CAKKLH010000314">
    <property type="protein sequence ID" value="CAH0111469.1"/>
    <property type="molecule type" value="Genomic_DNA"/>
</dbReference>
<dbReference type="Proteomes" id="UP000789390">
    <property type="component" value="Unassembled WGS sequence"/>
</dbReference>
<dbReference type="OrthoDB" id="295029at2759"/>
<dbReference type="GO" id="GO:0005829">
    <property type="term" value="C:cytosol"/>
    <property type="evidence" value="ECO:0007669"/>
    <property type="project" value="TreeGrafter"/>
</dbReference>
<dbReference type="GO" id="GO:0019903">
    <property type="term" value="F:protein phosphatase binding"/>
    <property type="evidence" value="ECO:0007669"/>
    <property type="project" value="InterPro"/>
</dbReference>
<dbReference type="PANTHER" id="PTHR12634">
    <property type="entry name" value="SIT4 YEAST -ASSOCIATING PROTEIN-RELATED"/>
    <property type="match status" value="1"/>
</dbReference>
<reference evidence="4" key="1">
    <citation type="submission" date="2021-11" db="EMBL/GenBank/DDBJ databases">
        <authorList>
            <person name="Schell T."/>
        </authorList>
    </citation>
    <scope>NUCLEOTIDE SEQUENCE</scope>
    <source>
        <strain evidence="4">M5</strain>
    </source>
</reference>
<dbReference type="AlphaFoldDB" id="A0A8J2WM98"/>